<dbReference type="Proteomes" id="UP000250140">
    <property type="component" value="Unassembled WGS sequence"/>
</dbReference>
<proteinExistence type="inferred from homology"/>
<gene>
    <name evidence="5" type="ORF">AOQ84DRAFT_428618</name>
</gene>
<protein>
    <submittedName>
        <fullName evidence="5">Aryl-alcohol dehydrogenase</fullName>
    </submittedName>
</protein>
<dbReference type="InterPro" id="IPR020471">
    <property type="entry name" value="AKR"/>
</dbReference>
<dbReference type="Gene3D" id="3.20.20.100">
    <property type="entry name" value="NADP-dependent oxidoreductase domain"/>
    <property type="match status" value="1"/>
</dbReference>
<keyword evidence="2" id="KW-0560">Oxidoreductase</keyword>
<dbReference type="InterPro" id="IPR023210">
    <property type="entry name" value="NADP_OxRdtase_dom"/>
</dbReference>
<name>A0A8E2FDG2_9PEZI</name>
<keyword evidence="1" id="KW-0521">NADP</keyword>
<evidence type="ECO:0000313" key="5">
    <source>
        <dbReference type="EMBL" id="OCL15009.1"/>
    </source>
</evidence>
<evidence type="ECO:0000259" key="4">
    <source>
        <dbReference type="Pfam" id="PF00248"/>
    </source>
</evidence>
<evidence type="ECO:0000256" key="3">
    <source>
        <dbReference type="ARBA" id="ARBA00038157"/>
    </source>
</evidence>
<dbReference type="PRINTS" id="PR00069">
    <property type="entry name" value="ALDKETRDTASE"/>
</dbReference>
<evidence type="ECO:0000313" key="6">
    <source>
        <dbReference type="Proteomes" id="UP000250140"/>
    </source>
</evidence>
<reference evidence="5 6" key="1">
    <citation type="journal article" date="2016" name="Nat. Commun.">
        <title>Ectomycorrhizal ecology is imprinted in the genome of the dominant symbiotic fungus Cenococcum geophilum.</title>
        <authorList>
            <consortium name="DOE Joint Genome Institute"/>
            <person name="Peter M."/>
            <person name="Kohler A."/>
            <person name="Ohm R.A."/>
            <person name="Kuo A."/>
            <person name="Krutzmann J."/>
            <person name="Morin E."/>
            <person name="Arend M."/>
            <person name="Barry K.W."/>
            <person name="Binder M."/>
            <person name="Choi C."/>
            <person name="Clum A."/>
            <person name="Copeland A."/>
            <person name="Grisel N."/>
            <person name="Haridas S."/>
            <person name="Kipfer T."/>
            <person name="LaButti K."/>
            <person name="Lindquist E."/>
            <person name="Lipzen A."/>
            <person name="Maire R."/>
            <person name="Meier B."/>
            <person name="Mihaltcheva S."/>
            <person name="Molinier V."/>
            <person name="Murat C."/>
            <person name="Poggeler S."/>
            <person name="Quandt C.A."/>
            <person name="Sperisen C."/>
            <person name="Tritt A."/>
            <person name="Tisserant E."/>
            <person name="Crous P.W."/>
            <person name="Henrissat B."/>
            <person name="Nehls U."/>
            <person name="Egli S."/>
            <person name="Spatafora J.W."/>
            <person name="Grigoriev I.V."/>
            <person name="Martin F.M."/>
        </authorList>
    </citation>
    <scope>NUCLEOTIDE SEQUENCE [LARGE SCALE GENOMIC DNA]</scope>
    <source>
        <strain evidence="5 6">CBS 207.34</strain>
    </source>
</reference>
<comment type="similarity">
    <text evidence="3">Belongs to the aldo/keto reductase family. Aldo/keto reductase 2 subfamily.</text>
</comment>
<dbReference type="OrthoDB" id="48988at2759"/>
<dbReference type="PANTHER" id="PTHR43364:SF7">
    <property type="entry name" value="NADP-DEPENDENT OXIDOREDUCTASE DOMAIN-CONTAINING PROTEIN-RELATED"/>
    <property type="match status" value="1"/>
</dbReference>
<dbReference type="PANTHER" id="PTHR43364">
    <property type="entry name" value="NADH-SPECIFIC METHYLGLYOXAL REDUCTASE-RELATED"/>
    <property type="match status" value="1"/>
</dbReference>
<feature type="domain" description="NADP-dependent oxidoreductase" evidence="4">
    <location>
        <begin position="29"/>
        <end position="328"/>
    </location>
</feature>
<dbReference type="Pfam" id="PF00248">
    <property type="entry name" value="Aldo_ket_red"/>
    <property type="match status" value="1"/>
</dbReference>
<dbReference type="GO" id="GO:0016491">
    <property type="term" value="F:oxidoreductase activity"/>
    <property type="evidence" value="ECO:0007669"/>
    <property type="project" value="UniProtKB-KW"/>
</dbReference>
<evidence type="ECO:0000256" key="2">
    <source>
        <dbReference type="ARBA" id="ARBA00023002"/>
    </source>
</evidence>
<dbReference type="AlphaFoldDB" id="A0A8E2FDG2"/>
<organism evidence="5 6">
    <name type="scientific">Glonium stellatum</name>
    <dbReference type="NCBI Taxonomy" id="574774"/>
    <lineage>
        <taxon>Eukaryota</taxon>
        <taxon>Fungi</taxon>
        <taxon>Dikarya</taxon>
        <taxon>Ascomycota</taxon>
        <taxon>Pezizomycotina</taxon>
        <taxon>Dothideomycetes</taxon>
        <taxon>Pleosporomycetidae</taxon>
        <taxon>Gloniales</taxon>
        <taxon>Gloniaceae</taxon>
        <taxon>Glonium</taxon>
    </lineage>
</organism>
<dbReference type="SUPFAM" id="SSF51430">
    <property type="entry name" value="NAD(P)-linked oxidoreductase"/>
    <property type="match status" value="1"/>
</dbReference>
<dbReference type="InterPro" id="IPR036812">
    <property type="entry name" value="NAD(P)_OxRdtase_dom_sf"/>
</dbReference>
<sequence length="389" mass="43406">MTATQAPPPKSLLGRHRLLAPTAAIKVSPICLGAMNFGESWKHMLGECSKETAFEMLDYFYEQGGNFIDTAVNYQYGESEEWLGEWMQKTGRRDEMVIATKYTGSYMSRYGDKMQLSNFAGNSTKNMLLSIEKSLKSLQTSYIDLYYVHVWDYTISIPELMTSLNNLVVSGKVLYLGISDTPAWIVVKCNDYARQHGLRQFSVYQGRWSAAERDFERDIIPMCKDEGMAIAPWGALGGGLFKPKDQIGKDGGRNTLLAKTGKEELVTEVLEKIAKKKGTIVTSVAFAYVMHKAPYVFPICGGRKVEHLKGNIEALGLRLSQEEIDEIDTGYPFELGFPYTFLAGRNKMIQGPEDVSLNTRAGYFDYVKGPQPIPPHQGPLDTQTAPPGP</sequence>
<evidence type="ECO:0000256" key="1">
    <source>
        <dbReference type="ARBA" id="ARBA00022857"/>
    </source>
</evidence>
<dbReference type="InterPro" id="IPR050523">
    <property type="entry name" value="AKR_Detox_Biosynth"/>
</dbReference>
<dbReference type="EMBL" id="KV748496">
    <property type="protein sequence ID" value="OCL15009.1"/>
    <property type="molecule type" value="Genomic_DNA"/>
</dbReference>
<keyword evidence="6" id="KW-1185">Reference proteome</keyword>
<accession>A0A8E2FDG2</accession>